<reference evidence="1 2" key="1">
    <citation type="submission" date="2023-08" db="EMBL/GenBank/DDBJ databases">
        <title>Oxalobacteraceae gen .nov., isolated from river sludge outside the plant.</title>
        <authorList>
            <person name="Zhao S.Y."/>
        </authorList>
    </citation>
    <scope>NUCLEOTIDE SEQUENCE [LARGE SCALE GENOMIC DNA]</scope>
    <source>
        <strain evidence="1 2">R-40</strain>
    </source>
</reference>
<gene>
    <name evidence="1" type="ORF">Q8A64_13900</name>
</gene>
<sequence>MAYINEGFQFRRRLPLQSINAQAGTIGSKAQMKSFLELHVQVDLFHEPVNHSPLPWAGISYTVSMSLMNRLRSALRKDWVTQLESSTLSAVVTYYRRGIMKPTTIRLLLPYEGKAIILGVGSHGPQTPSIWRRMRRLTPSGKRHELSVVKRHAQAPNVHPKALDNRSAAGRLDGASAYARPRYRM</sequence>
<evidence type="ECO:0000313" key="1">
    <source>
        <dbReference type="EMBL" id="MDQ9171502.1"/>
    </source>
</evidence>
<accession>A0ABU1BRE4</accession>
<protein>
    <submittedName>
        <fullName evidence="1">Uncharacterized protein</fullName>
    </submittedName>
</protein>
<organism evidence="1 2">
    <name type="scientific">Keguizhuia sedimenti</name>
    <dbReference type="NCBI Taxonomy" id="3064264"/>
    <lineage>
        <taxon>Bacteria</taxon>
        <taxon>Pseudomonadati</taxon>
        <taxon>Pseudomonadota</taxon>
        <taxon>Betaproteobacteria</taxon>
        <taxon>Burkholderiales</taxon>
        <taxon>Oxalobacteraceae</taxon>
        <taxon>Keguizhuia</taxon>
    </lineage>
</organism>
<proteinExistence type="predicted"/>
<dbReference type="RefSeq" id="WP_338437441.1">
    <property type="nucleotide sequence ID" value="NZ_JAUYVH010000010.1"/>
</dbReference>
<comment type="caution">
    <text evidence="1">The sequence shown here is derived from an EMBL/GenBank/DDBJ whole genome shotgun (WGS) entry which is preliminary data.</text>
</comment>
<dbReference type="EMBL" id="JAUYVH010000010">
    <property type="protein sequence ID" value="MDQ9171502.1"/>
    <property type="molecule type" value="Genomic_DNA"/>
</dbReference>
<dbReference type="Proteomes" id="UP001225596">
    <property type="component" value="Unassembled WGS sequence"/>
</dbReference>
<evidence type="ECO:0000313" key="2">
    <source>
        <dbReference type="Proteomes" id="UP001225596"/>
    </source>
</evidence>
<name>A0ABU1BRE4_9BURK</name>
<keyword evidence="2" id="KW-1185">Reference proteome</keyword>